<feature type="domain" description="Luciferase-like" evidence="1">
    <location>
        <begin position="3"/>
        <end position="192"/>
    </location>
</feature>
<dbReference type="PANTHER" id="PTHR43244:SF2">
    <property type="entry name" value="CONSERVED HYPOTHETICAL ALANINE AND PROLINE-RICH PROTEIN"/>
    <property type="match status" value="1"/>
</dbReference>
<dbReference type="Gene3D" id="3.20.20.30">
    <property type="entry name" value="Luciferase-like domain"/>
    <property type="match status" value="2"/>
</dbReference>
<dbReference type="RefSeq" id="WP_191171496.1">
    <property type="nucleotide sequence ID" value="NZ_JACXZS010000005.1"/>
</dbReference>
<dbReference type="Pfam" id="PF00296">
    <property type="entry name" value="Bac_luciferase"/>
    <property type="match status" value="1"/>
</dbReference>
<reference evidence="2 3" key="1">
    <citation type="submission" date="2020-09" db="EMBL/GenBank/DDBJ databases">
        <title>Isolation and identification of active actinomycetes.</title>
        <authorList>
            <person name="Li X."/>
        </authorList>
    </citation>
    <scope>NUCLEOTIDE SEQUENCE [LARGE SCALE GENOMIC DNA]</scope>
    <source>
        <strain evidence="2 3">NEAU-LLC</strain>
    </source>
</reference>
<evidence type="ECO:0000313" key="2">
    <source>
        <dbReference type="EMBL" id="MBD3941875.1"/>
    </source>
</evidence>
<gene>
    <name evidence="2" type="ORF">IF188_09230</name>
</gene>
<dbReference type="PANTHER" id="PTHR43244">
    <property type="match status" value="1"/>
</dbReference>
<dbReference type="SUPFAM" id="SSF51679">
    <property type="entry name" value="Bacterial luciferase-like"/>
    <property type="match status" value="1"/>
</dbReference>
<proteinExistence type="predicted"/>
<evidence type="ECO:0000259" key="1">
    <source>
        <dbReference type="Pfam" id="PF00296"/>
    </source>
</evidence>
<protein>
    <submittedName>
        <fullName evidence="2">LLM class flavin-dependent oxidoreductase</fullName>
    </submittedName>
</protein>
<name>A0ABR8NMI6_9MICO</name>
<sequence>MTSFRFGVVTGAHGDARAWSETARRVEGDGYAALLVPDTLYTPSPFLALSVAAAATSTLRLGTWVLAAPLRSPAATVRETRTLVELSGGRFELGLGAGRPQGEADAAALGVPWGSGRERVDQVEATIAAVRGALGDDLPLTLAAGGDRMMRIAGRHAQAVALPLPPHAHLAAVTAVAARARAAAAPDRPPIELSLQIAGVGEAVPEWLRRSAGLTPESLRAAGAVAALSGDVTHDAEALRALRDATGVSFFTVPDELAPAVAPLVAELAGR</sequence>
<evidence type="ECO:0000313" key="3">
    <source>
        <dbReference type="Proteomes" id="UP000598426"/>
    </source>
</evidence>
<dbReference type="Proteomes" id="UP000598426">
    <property type="component" value="Unassembled WGS sequence"/>
</dbReference>
<dbReference type="InterPro" id="IPR011251">
    <property type="entry name" value="Luciferase-like_dom"/>
</dbReference>
<keyword evidence="3" id="KW-1185">Reference proteome</keyword>
<accession>A0ABR8NMI6</accession>
<comment type="caution">
    <text evidence="2">The sequence shown here is derived from an EMBL/GenBank/DDBJ whole genome shotgun (WGS) entry which is preliminary data.</text>
</comment>
<organism evidence="2 3">
    <name type="scientific">Microbacterium helvum</name>
    <dbReference type="NCBI Taxonomy" id="2773713"/>
    <lineage>
        <taxon>Bacteria</taxon>
        <taxon>Bacillati</taxon>
        <taxon>Actinomycetota</taxon>
        <taxon>Actinomycetes</taxon>
        <taxon>Micrococcales</taxon>
        <taxon>Microbacteriaceae</taxon>
        <taxon>Microbacterium</taxon>
    </lineage>
</organism>
<dbReference type="InterPro" id="IPR036661">
    <property type="entry name" value="Luciferase-like_sf"/>
</dbReference>
<dbReference type="InterPro" id="IPR050564">
    <property type="entry name" value="F420-G6PD/mer"/>
</dbReference>
<dbReference type="EMBL" id="JACXZS010000005">
    <property type="protein sequence ID" value="MBD3941875.1"/>
    <property type="molecule type" value="Genomic_DNA"/>
</dbReference>